<protein>
    <submittedName>
        <fullName evidence="2">Uncharacterized protein</fullName>
    </submittedName>
</protein>
<dbReference type="InterPro" id="IPR029393">
    <property type="entry name" value="FUS1"/>
</dbReference>
<organism evidence="2 3">
    <name type="scientific">Pristionchus mayeri</name>
    <dbReference type="NCBI Taxonomy" id="1317129"/>
    <lineage>
        <taxon>Eukaryota</taxon>
        <taxon>Metazoa</taxon>
        <taxon>Ecdysozoa</taxon>
        <taxon>Nematoda</taxon>
        <taxon>Chromadorea</taxon>
        <taxon>Rhabditida</taxon>
        <taxon>Rhabditina</taxon>
        <taxon>Diplogasteromorpha</taxon>
        <taxon>Diplogasteroidea</taxon>
        <taxon>Neodiplogasteridae</taxon>
        <taxon>Pristionchus</taxon>
    </lineage>
</organism>
<evidence type="ECO:0000313" key="2">
    <source>
        <dbReference type="EMBL" id="GMR48018.1"/>
    </source>
</evidence>
<dbReference type="PANTHER" id="PTHR15453:SF8">
    <property type="entry name" value="TUMOR SUPPRESSOR CANDIDATE 2"/>
    <property type="match status" value="1"/>
</dbReference>
<feature type="region of interest" description="Disordered" evidence="1">
    <location>
        <begin position="1"/>
        <end position="31"/>
    </location>
</feature>
<dbReference type="Proteomes" id="UP001328107">
    <property type="component" value="Unassembled WGS sequence"/>
</dbReference>
<sequence>MGQIGSYIRRKEDSPKQSENNDSRRRIVRPRENNLSSFGIHELLSSRIPDAFLVHETKSSKYVDEDGDVANEFYLEENEGSHRILRKTTRNIRPQRAERYLIPRLHPDVPIVIIQIEK</sequence>
<accession>A0AAN5CP26</accession>
<dbReference type="GO" id="GO:0051881">
    <property type="term" value="P:regulation of mitochondrial membrane potential"/>
    <property type="evidence" value="ECO:0007669"/>
    <property type="project" value="TreeGrafter"/>
</dbReference>
<evidence type="ECO:0000313" key="3">
    <source>
        <dbReference type="Proteomes" id="UP001328107"/>
    </source>
</evidence>
<feature type="compositionally biased region" description="Basic and acidic residues" evidence="1">
    <location>
        <begin position="9"/>
        <end position="31"/>
    </location>
</feature>
<comment type="caution">
    <text evidence="2">The sequence shown here is derived from an EMBL/GenBank/DDBJ whole genome shotgun (WGS) entry which is preliminary data.</text>
</comment>
<proteinExistence type="predicted"/>
<dbReference type="AlphaFoldDB" id="A0AAN5CP26"/>
<dbReference type="GO" id="GO:0005739">
    <property type="term" value="C:mitochondrion"/>
    <property type="evidence" value="ECO:0007669"/>
    <property type="project" value="TreeGrafter"/>
</dbReference>
<dbReference type="PANTHER" id="PTHR15453">
    <property type="entry name" value="TUMOR SUPPRESSOR CANDIDATE 2"/>
    <property type="match status" value="1"/>
</dbReference>
<evidence type="ECO:0000256" key="1">
    <source>
        <dbReference type="SAM" id="MobiDB-lite"/>
    </source>
</evidence>
<gene>
    <name evidence="2" type="ORF">PMAYCL1PPCAC_18213</name>
</gene>
<dbReference type="EMBL" id="BTRK01000004">
    <property type="protein sequence ID" value="GMR48018.1"/>
    <property type="molecule type" value="Genomic_DNA"/>
</dbReference>
<name>A0AAN5CP26_9BILA</name>
<keyword evidence="3" id="KW-1185">Reference proteome</keyword>
<reference evidence="3" key="1">
    <citation type="submission" date="2022-10" db="EMBL/GenBank/DDBJ databases">
        <title>Genome assembly of Pristionchus species.</title>
        <authorList>
            <person name="Yoshida K."/>
            <person name="Sommer R.J."/>
        </authorList>
    </citation>
    <scope>NUCLEOTIDE SEQUENCE [LARGE SCALE GENOMIC DNA]</scope>
    <source>
        <strain evidence="3">RS5460</strain>
    </source>
</reference>
<dbReference type="Pfam" id="PF15000">
    <property type="entry name" value="TUSC2"/>
    <property type="match status" value="1"/>
</dbReference>